<dbReference type="AlphaFoldDB" id="A0A9P7YUT6"/>
<dbReference type="Gene3D" id="1.10.246.220">
    <property type="match status" value="1"/>
</dbReference>
<reference evidence="5" key="1">
    <citation type="journal article" date="2021" name="IMA Fungus">
        <title>Genomic characterization of three marine fungi, including Emericellopsis atlantica sp. nov. with signatures of a generalist lifestyle and marine biomass degradation.</title>
        <authorList>
            <person name="Hagestad O.C."/>
            <person name="Hou L."/>
            <person name="Andersen J.H."/>
            <person name="Hansen E.H."/>
            <person name="Altermark B."/>
            <person name="Li C."/>
            <person name="Kuhnert E."/>
            <person name="Cox R.J."/>
            <person name="Crous P.W."/>
            <person name="Spatafora J.W."/>
            <person name="Lail K."/>
            <person name="Amirebrahimi M."/>
            <person name="Lipzen A."/>
            <person name="Pangilinan J."/>
            <person name="Andreopoulos W."/>
            <person name="Hayes R.D."/>
            <person name="Ng V."/>
            <person name="Grigoriev I.V."/>
            <person name="Jackson S.A."/>
            <person name="Sutton T.D.S."/>
            <person name="Dobson A.D.W."/>
            <person name="Rama T."/>
        </authorList>
    </citation>
    <scope>NUCLEOTIDE SEQUENCE</scope>
    <source>
        <strain evidence="5">TRa3180A</strain>
    </source>
</reference>
<feature type="compositionally biased region" description="Basic residues" evidence="2">
    <location>
        <begin position="200"/>
        <end position="214"/>
    </location>
</feature>
<feature type="region of interest" description="Disordered" evidence="2">
    <location>
        <begin position="267"/>
        <end position="323"/>
    </location>
</feature>
<feature type="compositionally biased region" description="Low complexity" evidence="2">
    <location>
        <begin position="423"/>
        <end position="435"/>
    </location>
</feature>
<comment type="caution">
    <text evidence="5">The sequence shown here is derived from an EMBL/GenBank/DDBJ whole genome shotgun (WGS) entry which is preliminary data.</text>
</comment>
<evidence type="ECO:0000313" key="5">
    <source>
        <dbReference type="EMBL" id="KAG9240175.1"/>
    </source>
</evidence>
<dbReference type="CDD" id="cd11660">
    <property type="entry name" value="SANT_TRF"/>
    <property type="match status" value="2"/>
</dbReference>
<evidence type="ECO:0000256" key="1">
    <source>
        <dbReference type="ARBA" id="ARBA00023242"/>
    </source>
</evidence>
<keyword evidence="6" id="KW-1185">Reference proteome</keyword>
<accession>A0A9P7YUT6</accession>
<feature type="region of interest" description="Disordered" evidence="2">
    <location>
        <begin position="83"/>
        <end position="114"/>
    </location>
</feature>
<dbReference type="SMART" id="SM00717">
    <property type="entry name" value="SANT"/>
    <property type="match status" value="2"/>
</dbReference>
<sequence>MSTIEPCLIALLNDDDAYYDIYKTNQPAKTVPTLELPPIQDPSILKASGHPLLLEPGASIRDGDLPPANLEDDVNNKKSFETSTRALGNSSPQSLRKILDNGSPAPSQKRKLVESNKDEFVQLPQPPKKHKAAKQVVPPIINGLFQPPPQTTLFPPIASSAFHDSHGRNSLNTVQLPLAPKEAKEANVPESTVSSENKKRSTNKRRNKTLAKARNKWTEEETNNLLLGVHKHGVGRWSDILDDVEFSFNERSGVDLKDRFRTCCPNELRQNRKSSSPSTTAPPRASKSKSSLLSENILIDEHTFGSQGTANDDNGTAKGRKLRAHRKNVEDLAHLGIEGPFKKSLRRERRPFTEEDDREILAGYELYGAAWTRIRRDTRFHLQSRQATDLRDRFRNKYSEKLRTEGDKKDARGTDTKGNIPIAQSSASGLQQSSSREGLRIHEMISEDKTKSHNSQPQSSHLSYKENFTFNEQPMEQVDRLPPFDWVASAPFSNTIGEMDISRLLLEEPWMDPTPNREKQPFTGINSLLVSSEDSPPATSYYNMLVSEEPLGMASSVPLDNENLSAEPMTWRSGDF</sequence>
<feature type="region of interest" description="Disordered" evidence="2">
    <location>
        <begin position="182"/>
        <end position="214"/>
    </location>
</feature>
<gene>
    <name evidence="5" type="ORF">BJ878DRAFT_313210</name>
</gene>
<keyword evidence="1" id="KW-0539">Nucleus</keyword>
<feature type="domain" description="Myb-like" evidence="3">
    <location>
        <begin position="214"/>
        <end position="262"/>
    </location>
</feature>
<protein>
    <submittedName>
        <fullName evidence="5">Uncharacterized protein</fullName>
    </submittedName>
</protein>
<evidence type="ECO:0000256" key="2">
    <source>
        <dbReference type="SAM" id="MobiDB-lite"/>
    </source>
</evidence>
<dbReference type="Proteomes" id="UP000887226">
    <property type="component" value="Unassembled WGS sequence"/>
</dbReference>
<dbReference type="PROSITE" id="PS50090">
    <property type="entry name" value="MYB_LIKE"/>
    <property type="match status" value="1"/>
</dbReference>
<evidence type="ECO:0000259" key="4">
    <source>
        <dbReference type="PROSITE" id="PS51294"/>
    </source>
</evidence>
<evidence type="ECO:0000259" key="3">
    <source>
        <dbReference type="PROSITE" id="PS50090"/>
    </source>
</evidence>
<organism evidence="5 6">
    <name type="scientific">Calycina marina</name>
    <dbReference type="NCBI Taxonomy" id="1763456"/>
    <lineage>
        <taxon>Eukaryota</taxon>
        <taxon>Fungi</taxon>
        <taxon>Dikarya</taxon>
        <taxon>Ascomycota</taxon>
        <taxon>Pezizomycotina</taxon>
        <taxon>Leotiomycetes</taxon>
        <taxon>Helotiales</taxon>
        <taxon>Pezizellaceae</taxon>
        <taxon>Calycina</taxon>
    </lineage>
</organism>
<dbReference type="Gene3D" id="1.10.10.60">
    <property type="entry name" value="Homeodomain-like"/>
    <property type="match status" value="1"/>
</dbReference>
<dbReference type="OrthoDB" id="608866at2759"/>
<dbReference type="InterPro" id="IPR052450">
    <property type="entry name" value="TRBD-Containing_Protein"/>
</dbReference>
<feature type="domain" description="HTH myb-type" evidence="4">
    <location>
        <begin position="212"/>
        <end position="268"/>
    </location>
</feature>
<feature type="region of interest" description="Disordered" evidence="2">
    <location>
        <begin position="555"/>
        <end position="576"/>
    </location>
</feature>
<dbReference type="PANTHER" id="PTHR46734">
    <property type="entry name" value="TELOMERIC REPEAT-BINDING FACTOR 1 TERF1"/>
    <property type="match status" value="1"/>
</dbReference>
<dbReference type="EMBL" id="MU254554">
    <property type="protein sequence ID" value="KAG9240175.1"/>
    <property type="molecule type" value="Genomic_DNA"/>
</dbReference>
<dbReference type="InterPro" id="IPR009057">
    <property type="entry name" value="Homeodomain-like_sf"/>
</dbReference>
<feature type="region of interest" description="Disordered" evidence="2">
    <location>
        <begin position="400"/>
        <end position="436"/>
    </location>
</feature>
<dbReference type="PROSITE" id="PS51294">
    <property type="entry name" value="HTH_MYB"/>
    <property type="match status" value="1"/>
</dbReference>
<name>A0A9P7YUT6_9HELO</name>
<dbReference type="InterPro" id="IPR001005">
    <property type="entry name" value="SANT/Myb"/>
</dbReference>
<proteinExistence type="predicted"/>
<dbReference type="SUPFAM" id="SSF46689">
    <property type="entry name" value="Homeodomain-like"/>
    <property type="match status" value="2"/>
</dbReference>
<feature type="compositionally biased region" description="Low complexity" evidence="2">
    <location>
        <begin position="273"/>
        <end position="285"/>
    </location>
</feature>
<dbReference type="Pfam" id="PF00249">
    <property type="entry name" value="Myb_DNA-binding"/>
    <property type="match status" value="1"/>
</dbReference>
<feature type="compositionally biased region" description="Polar residues" evidence="2">
    <location>
        <begin position="304"/>
        <end position="314"/>
    </location>
</feature>
<dbReference type="InterPro" id="IPR017930">
    <property type="entry name" value="Myb_dom"/>
</dbReference>
<evidence type="ECO:0000313" key="6">
    <source>
        <dbReference type="Proteomes" id="UP000887226"/>
    </source>
</evidence>
<dbReference type="PANTHER" id="PTHR46734:SF1">
    <property type="entry name" value="TELOMERIC REPEAT-BINDING FACTOR 1"/>
    <property type="match status" value="1"/>
</dbReference>
<feature type="compositionally biased region" description="Polar residues" evidence="2">
    <location>
        <begin position="83"/>
        <end position="94"/>
    </location>
</feature>
<feature type="compositionally biased region" description="Basic and acidic residues" evidence="2">
    <location>
        <begin position="400"/>
        <end position="415"/>
    </location>
</feature>